<feature type="compositionally biased region" description="Low complexity" evidence="1">
    <location>
        <begin position="85"/>
        <end position="96"/>
    </location>
</feature>
<sequence length="230" mass="23977">MDSRSSGRNKRPLASWGQASGPAQKDSRSSERRPADPPGDTQAHACTSHQDSASTPPLVAQPHPQSHHFPTLNPLPYPWPPAPPSSSSARPPQLAAKAPTSTISSLFSHVFPTLGADQSIRPPPLMAQTPAPVIPALFPALSSHLAPGTVPSASRPPQAAPSASFPPAPSISHARSSFSLSSAKLLPMSLNAPALDPTPVSSNIRNQILSGGQGGLPEHSWHSERIILPL</sequence>
<protein>
    <submittedName>
        <fullName evidence="2">Proline-rich protein 36</fullName>
    </submittedName>
</protein>
<accession>A0A9Q9VYG5</accession>
<reference evidence="2" key="1">
    <citation type="submission" date="2025-08" db="UniProtKB">
        <authorList>
            <consortium name="RefSeq"/>
        </authorList>
    </citation>
    <scope>IDENTIFICATION</scope>
    <source>
        <tissue evidence="2">Muscle</tissue>
    </source>
</reference>
<organism evidence="2">
    <name type="scientific">Cyprinus carpio</name>
    <name type="common">Common carp</name>
    <dbReference type="NCBI Taxonomy" id="7962"/>
    <lineage>
        <taxon>Eukaryota</taxon>
        <taxon>Metazoa</taxon>
        <taxon>Chordata</taxon>
        <taxon>Craniata</taxon>
        <taxon>Vertebrata</taxon>
        <taxon>Euteleostomi</taxon>
        <taxon>Actinopterygii</taxon>
        <taxon>Neopterygii</taxon>
        <taxon>Teleostei</taxon>
        <taxon>Ostariophysi</taxon>
        <taxon>Cypriniformes</taxon>
        <taxon>Cyprinidae</taxon>
        <taxon>Cyprininae</taxon>
        <taxon>Cyprinus</taxon>
    </lineage>
</organism>
<dbReference type="KEGG" id="ccar:122136043"/>
<gene>
    <name evidence="2" type="primary">LOC122136043</name>
</gene>
<dbReference type="GeneID" id="122136043"/>
<dbReference type="Proteomes" id="UP001155660">
    <property type="component" value="Chromosome B1"/>
</dbReference>
<name>A0A9Q9VYG5_CYPCA</name>
<feature type="compositionally biased region" description="Pro residues" evidence="1">
    <location>
        <begin position="73"/>
        <end position="84"/>
    </location>
</feature>
<dbReference type="RefSeq" id="XP_042573507.1">
    <property type="nucleotide sequence ID" value="XM_042717573.1"/>
</dbReference>
<feature type="region of interest" description="Disordered" evidence="1">
    <location>
        <begin position="146"/>
        <end position="168"/>
    </location>
</feature>
<proteinExistence type="predicted"/>
<feature type="compositionally biased region" description="Polar residues" evidence="1">
    <location>
        <begin position="44"/>
        <end position="55"/>
    </location>
</feature>
<dbReference type="AlphaFoldDB" id="A0A9Q9VYG5"/>
<feature type="region of interest" description="Disordered" evidence="1">
    <location>
        <begin position="1"/>
        <end position="100"/>
    </location>
</feature>
<evidence type="ECO:0000313" key="2">
    <source>
        <dbReference type="RefSeq" id="XP_042573507.1"/>
    </source>
</evidence>
<feature type="compositionally biased region" description="Low complexity" evidence="1">
    <location>
        <begin position="151"/>
        <end position="163"/>
    </location>
</feature>
<evidence type="ECO:0000256" key="1">
    <source>
        <dbReference type="SAM" id="MobiDB-lite"/>
    </source>
</evidence>
<feature type="compositionally biased region" description="Basic and acidic residues" evidence="1">
    <location>
        <begin position="25"/>
        <end position="35"/>
    </location>
</feature>